<proteinExistence type="predicted"/>
<reference evidence="2" key="1">
    <citation type="submission" date="2020-12" db="EMBL/GenBank/DDBJ databases">
        <title>Metabolic potential, ecology and presence of endohyphal bacteria is reflected in genomic diversity of Mucoromycotina.</title>
        <authorList>
            <person name="Muszewska A."/>
            <person name="Okrasinska A."/>
            <person name="Steczkiewicz K."/>
            <person name="Drgas O."/>
            <person name="Orlowska M."/>
            <person name="Perlinska-Lenart U."/>
            <person name="Aleksandrzak-Piekarczyk T."/>
            <person name="Szatraj K."/>
            <person name="Zielenkiewicz U."/>
            <person name="Pilsyk S."/>
            <person name="Malc E."/>
            <person name="Mieczkowski P."/>
            <person name="Kruszewska J.S."/>
            <person name="Biernat P."/>
            <person name="Pawlowska J."/>
        </authorList>
    </citation>
    <scope>NUCLEOTIDE SEQUENCE</scope>
    <source>
        <strain evidence="2">WA0000017839</strain>
    </source>
</reference>
<dbReference type="Pfam" id="PF03358">
    <property type="entry name" value="FMN_red"/>
    <property type="match status" value="1"/>
</dbReference>
<dbReference type="GO" id="GO:0010181">
    <property type="term" value="F:FMN binding"/>
    <property type="evidence" value="ECO:0007669"/>
    <property type="project" value="TreeGrafter"/>
</dbReference>
<dbReference type="GO" id="GO:0016491">
    <property type="term" value="F:oxidoreductase activity"/>
    <property type="evidence" value="ECO:0007669"/>
    <property type="project" value="InterPro"/>
</dbReference>
<dbReference type="SUPFAM" id="SSF52218">
    <property type="entry name" value="Flavoproteins"/>
    <property type="match status" value="1"/>
</dbReference>
<dbReference type="Proteomes" id="UP000603453">
    <property type="component" value="Unassembled WGS sequence"/>
</dbReference>
<dbReference type="AlphaFoldDB" id="A0A8H7QWD7"/>
<comment type="caution">
    <text evidence="2">The sequence shown here is derived from an EMBL/GenBank/DDBJ whole genome shotgun (WGS) entry which is preliminary data.</text>
</comment>
<sequence>MKHIGVIIGSTRPNRVGPTITKWLLQSITPRHNISFEIIDLKAWNLPLLDEPEMPAKGIYANEKTKQWSEEIKSKDGFIFVTPQYNLGYPASLKNAVDYLFKEWNEKPAIIASYAYRGGGKAADQFRQVTSGLKLKTVETMPAINLSVEMFNEEGRIKDDVDGFDQYSEVINKAVTEMEEEFNKLEEKPVNPL</sequence>
<dbReference type="EMBL" id="JAEPRD010000088">
    <property type="protein sequence ID" value="KAG2200054.1"/>
    <property type="molecule type" value="Genomic_DNA"/>
</dbReference>
<protein>
    <recommendedName>
        <fullName evidence="1">NADPH-dependent FMN reductase-like domain-containing protein</fullName>
    </recommendedName>
</protein>
<name>A0A8H7QWD7_9FUNG</name>
<dbReference type="PANTHER" id="PTHR30543">
    <property type="entry name" value="CHROMATE REDUCTASE"/>
    <property type="match status" value="1"/>
</dbReference>
<evidence type="ECO:0000259" key="1">
    <source>
        <dbReference type="Pfam" id="PF03358"/>
    </source>
</evidence>
<keyword evidence="3" id="KW-1185">Reference proteome</keyword>
<dbReference type="GO" id="GO:0005829">
    <property type="term" value="C:cytosol"/>
    <property type="evidence" value="ECO:0007669"/>
    <property type="project" value="TreeGrafter"/>
</dbReference>
<evidence type="ECO:0000313" key="2">
    <source>
        <dbReference type="EMBL" id="KAG2200054.1"/>
    </source>
</evidence>
<dbReference type="Gene3D" id="3.40.50.360">
    <property type="match status" value="1"/>
</dbReference>
<accession>A0A8H7QWD7</accession>
<dbReference type="InterPro" id="IPR050712">
    <property type="entry name" value="NAD(P)H-dep_reductase"/>
</dbReference>
<evidence type="ECO:0000313" key="3">
    <source>
        <dbReference type="Proteomes" id="UP000603453"/>
    </source>
</evidence>
<dbReference type="PANTHER" id="PTHR30543:SF21">
    <property type="entry name" value="NAD(P)H-DEPENDENT FMN REDUCTASE LOT6"/>
    <property type="match status" value="1"/>
</dbReference>
<dbReference type="InterPro" id="IPR029039">
    <property type="entry name" value="Flavoprotein-like_sf"/>
</dbReference>
<dbReference type="InterPro" id="IPR005025">
    <property type="entry name" value="FMN_Rdtase-like_dom"/>
</dbReference>
<feature type="domain" description="NADPH-dependent FMN reductase-like" evidence="1">
    <location>
        <begin position="4"/>
        <end position="140"/>
    </location>
</feature>
<dbReference type="OrthoDB" id="68575at2759"/>
<organism evidence="2 3">
    <name type="scientific">Mucor saturninus</name>
    <dbReference type="NCBI Taxonomy" id="64648"/>
    <lineage>
        <taxon>Eukaryota</taxon>
        <taxon>Fungi</taxon>
        <taxon>Fungi incertae sedis</taxon>
        <taxon>Mucoromycota</taxon>
        <taxon>Mucoromycotina</taxon>
        <taxon>Mucoromycetes</taxon>
        <taxon>Mucorales</taxon>
        <taxon>Mucorineae</taxon>
        <taxon>Mucoraceae</taxon>
        <taxon>Mucor</taxon>
    </lineage>
</organism>
<gene>
    <name evidence="2" type="ORF">INT47_007699</name>
</gene>